<keyword evidence="2" id="KW-1185">Reference proteome</keyword>
<gene>
    <name evidence="1" type="ORF">HUJ06_003841</name>
</gene>
<proteinExistence type="predicted"/>
<accession>A0A822ZQ13</accession>
<reference evidence="1 2" key="1">
    <citation type="journal article" date="2020" name="Mol. Biol. Evol.">
        <title>Distinct Expression and Methylation Patterns for Genes with Different Fates following a Single Whole-Genome Duplication in Flowering Plants.</title>
        <authorList>
            <person name="Shi T."/>
            <person name="Rahmani R.S."/>
            <person name="Gugger P.F."/>
            <person name="Wang M."/>
            <person name="Li H."/>
            <person name="Zhang Y."/>
            <person name="Li Z."/>
            <person name="Wang Q."/>
            <person name="Van de Peer Y."/>
            <person name="Marchal K."/>
            <person name="Chen J."/>
        </authorList>
    </citation>
    <scope>NUCLEOTIDE SEQUENCE [LARGE SCALE GENOMIC DNA]</scope>
    <source>
        <tissue evidence="1">Leaf</tissue>
    </source>
</reference>
<name>A0A822ZQ13_NELNU</name>
<organism evidence="1 2">
    <name type="scientific">Nelumbo nucifera</name>
    <name type="common">Sacred lotus</name>
    <dbReference type="NCBI Taxonomy" id="4432"/>
    <lineage>
        <taxon>Eukaryota</taxon>
        <taxon>Viridiplantae</taxon>
        <taxon>Streptophyta</taxon>
        <taxon>Embryophyta</taxon>
        <taxon>Tracheophyta</taxon>
        <taxon>Spermatophyta</taxon>
        <taxon>Magnoliopsida</taxon>
        <taxon>Proteales</taxon>
        <taxon>Nelumbonaceae</taxon>
        <taxon>Nelumbo</taxon>
    </lineage>
</organism>
<comment type="caution">
    <text evidence="1">The sequence shown here is derived from an EMBL/GenBank/DDBJ whole genome shotgun (WGS) entry which is preliminary data.</text>
</comment>
<evidence type="ECO:0000313" key="2">
    <source>
        <dbReference type="Proteomes" id="UP000607653"/>
    </source>
</evidence>
<protein>
    <submittedName>
        <fullName evidence="1">Uncharacterized protein</fullName>
    </submittedName>
</protein>
<sequence length="101" mass="11549">MNILFSSSTGIINDLFLPRSSLITSIALFENFSMSCHLKKSYPFSYKQSTSLEEKSTKLKKKEKKLNYPLPCILDNHRTSYQDCPLSKVPFLELSGHSDKI</sequence>
<dbReference type="AlphaFoldDB" id="A0A822ZQ13"/>
<evidence type="ECO:0000313" key="1">
    <source>
        <dbReference type="EMBL" id="DAD45611.1"/>
    </source>
</evidence>
<dbReference type="EMBL" id="DUZY01000007">
    <property type="protein sequence ID" value="DAD45611.1"/>
    <property type="molecule type" value="Genomic_DNA"/>
</dbReference>
<dbReference type="Proteomes" id="UP000607653">
    <property type="component" value="Unassembled WGS sequence"/>
</dbReference>